<comment type="caution">
    <text evidence="1">The sequence shown here is derived from an EMBL/GenBank/DDBJ whole genome shotgun (WGS) entry which is preliminary data.</text>
</comment>
<organism evidence="1 2">
    <name type="scientific">Xylaria curta</name>
    <dbReference type="NCBI Taxonomy" id="42375"/>
    <lineage>
        <taxon>Eukaryota</taxon>
        <taxon>Fungi</taxon>
        <taxon>Dikarya</taxon>
        <taxon>Ascomycota</taxon>
        <taxon>Pezizomycotina</taxon>
        <taxon>Sordariomycetes</taxon>
        <taxon>Xylariomycetidae</taxon>
        <taxon>Xylariales</taxon>
        <taxon>Xylariaceae</taxon>
        <taxon>Xylaria</taxon>
    </lineage>
</organism>
<accession>A0ACC1NQW4</accession>
<reference evidence="1" key="1">
    <citation type="submission" date="2022-10" db="EMBL/GenBank/DDBJ databases">
        <title>Genome Sequence of Xylaria curta.</title>
        <authorList>
            <person name="Buettner E."/>
        </authorList>
    </citation>
    <scope>NUCLEOTIDE SEQUENCE</scope>
    <source>
        <strain evidence="1">Babe10</strain>
    </source>
</reference>
<sequence>MPNVITLAVVAGFFAILVQFGAFRSVVTKERLKRVPELRFETEDTEARHARDSRPLLRHGYDKCLRNGVPFQFPSNTVHDSSFYPGPGMPGPLLRYYCYEDDPYGAAHALRGKARGGR</sequence>
<dbReference type="Proteomes" id="UP001143856">
    <property type="component" value="Unassembled WGS sequence"/>
</dbReference>
<name>A0ACC1NQW4_9PEZI</name>
<evidence type="ECO:0000313" key="1">
    <source>
        <dbReference type="EMBL" id="KAJ2981675.1"/>
    </source>
</evidence>
<dbReference type="EMBL" id="JAPDGR010001536">
    <property type="protein sequence ID" value="KAJ2981675.1"/>
    <property type="molecule type" value="Genomic_DNA"/>
</dbReference>
<keyword evidence="2" id="KW-1185">Reference proteome</keyword>
<evidence type="ECO:0000313" key="2">
    <source>
        <dbReference type="Proteomes" id="UP001143856"/>
    </source>
</evidence>
<gene>
    <name evidence="1" type="ORF">NUW58_g6629</name>
</gene>
<proteinExistence type="predicted"/>
<protein>
    <submittedName>
        <fullName evidence="1">Uncharacterized protein</fullName>
    </submittedName>
</protein>